<evidence type="ECO:0000259" key="9">
    <source>
        <dbReference type="PROSITE" id="PS51837"/>
    </source>
</evidence>
<evidence type="ECO:0000256" key="1">
    <source>
        <dbReference type="ARBA" id="ARBA00004414"/>
    </source>
</evidence>
<dbReference type="Pfam" id="PF10601">
    <property type="entry name" value="zf-LITAF-like"/>
    <property type="match status" value="1"/>
</dbReference>
<feature type="transmembrane region" description="Helical" evidence="8">
    <location>
        <begin position="50"/>
        <end position="70"/>
    </location>
</feature>
<comment type="similarity">
    <text evidence="4">Belongs to the CDIP1/LITAF family.</text>
</comment>
<dbReference type="PROSITE" id="PS51837">
    <property type="entry name" value="LITAF"/>
    <property type="match status" value="1"/>
</dbReference>
<keyword evidence="8" id="KW-1133">Transmembrane helix</keyword>
<evidence type="ECO:0000313" key="10">
    <source>
        <dbReference type="EMBL" id="KAI1710782.1"/>
    </source>
</evidence>
<dbReference type="GO" id="GO:0005765">
    <property type="term" value="C:lysosomal membrane"/>
    <property type="evidence" value="ECO:0007669"/>
    <property type="project" value="UniProtKB-SubCell"/>
</dbReference>
<feature type="domain" description="LITAF" evidence="9">
    <location>
        <begin position="12"/>
        <end position="96"/>
    </location>
</feature>
<dbReference type="PANTHER" id="PTHR23292:SF6">
    <property type="entry name" value="FI16602P1-RELATED"/>
    <property type="match status" value="1"/>
</dbReference>
<dbReference type="Proteomes" id="UP001201812">
    <property type="component" value="Unassembled WGS sequence"/>
</dbReference>
<dbReference type="PANTHER" id="PTHR23292">
    <property type="entry name" value="LIPOPOLYSACCHARIDE-INDUCED TUMOR NECROSIS FACTOR-ALPHA FACTOR"/>
    <property type="match status" value="1"/>
</dbReference>
<keyword evidence="8" id="KW-0812">Transmembrane</keyword>
<dbReference type="GO" id="GO:0031902">
    <property type="term" value="C:late endosome membrane"/>
    <property type="evidence" value="ECO:0007669"/>
    <property type="project" value="UniProtKB-SubCell"/>
</dbReference>
<reference evidence="10" key="1">
    <citation type="submission" date="2022-01" db="EMBL/GenBank/DDBJ databases">
        <title>Genome Sequence Resource for Two Populations of Ditylenchus destructor, the Migratory Endoparasitic Phytonematode.</title>
        <authorList>
            <person name="Zhang H."/>
            <person name="Lin R."/>
            <person name="Xie B."/>
        </authorList>
    </citation>
    <scope>NUCLEOTIDE SEQUENCE</scope>
    <source>
        <strain evidence="10">BazhouSP</strain>
    </source>
</reference>
<proteinExistence type="inferred from homology"/>
<protein>
    <submittedName>
        <fullName evidence="10">LITAF-like zinc ribbon domain-containing protein</fullName>
    </submittedName>
</protein>
<keyword evidence="5" id="KW-0479">Metal-binding</keyword>
<organism evidence="10 11">
    <name type="scientific">Ditylenchus destructor</name>
    <dbReference type="NCBI Taxonomy" id="166010"/>
    <lineage>
        <taxon>Eukaryota</taxon>
        <taxon>Metazoa</taxon>
        <taxon>Ecdysozoa</taxon>
        <taxon>Nematoda</taxon>
        <taxon>Chromadorea</taxon>
        <taxon>Rhabditida</taxon>
        <taxon>Tylenchina</taxon>
        <taxon>Tylenchomorpha</taxon>
        <taxon>Sphaerularioidea</taxon>
        <taxon>Anguinidae</taxon>
        <taxon>Anguininae</taxon>
        <taxon>Ditylenchus</taxon>
    </lineage>
</organism>
<comment type="subcellular location">
    <subcellularLocation>
        <location evidence="2">Endosome membrane</location>
        <topology evidence="2">Peripheral membrane protein</topology>
    </subcellularLocation>
    <subcellularLocation>
        <location evidence="1">Late endosome membrane</location>
    </subcellularLocation>
    <subcellularLocation>
        <location evidence="3">Lysosome membrane</location>
        <topology evidence="3">Peripheral membrane protein</topology>
        <orientation evidence="3">Cytoplasmic side</orientation>
    </subcellularLocation>
</comment>
<keyword evidence="11" id="KW-1185">Reference proteome</keyword>
<evidence type="ECO:0000256" key="2">
    <source>
        <dbReference type="ARBA" id="ARBA00004481"/>
    </source>
</evidence>
<dbReference type="AlphaFoldDB" id="A0AAD4N0J2"/>
<evidence type="ECO:0000256" key="8">
    <source>
        <dbReference type="SAM" id="Phobius"/>
    </source>
</evidence>
<evidence type="ECO:0000256" key="3">
    <source>
        <dbReference type="ARBA" id="ARBA00004630"/>
    </source>
</evidence>
<sequence>MTTDPQPAPYEEMPEAPYPSATAMAPHSMRVKCPSCQQQIHTVANPQPGLAAFISGTLLTLFGCILCAWIPCIMQECKDVTHTCPHCGSYLGKYKAYFD</sequence>
<evidence type="ECO:0000256" key="7">
    <source>
        <dbReference type="ARBA" id="ARBA00023136"/>
    </source>
</evidence>
<accession>A0AAD4N0J2</accession>
<dbReference type="InterPro" id="IPR006629">
    <property type="entry name" value="LITAF"/>
</dbReference>
<gene>
    <name evidence="10" type="ORF">DdX_10481</name>
</gene>
<comment type="caution">
    <text evidence="10">The sequence shown here is derived from an EMBL/GenBank/DDBJ whole genome shotgun (WGS) entry which is preliminary data.</text>
</comment>
<name>A0AAD4N0J2_9BILA</name>
<evidence type="ECO:0000256" key="4">
    <source>
        <dbReference type="ARBA" id="ARBA00005975"/>
    </source>
</evidence>
<keyword evidence="6" id="KW-0862">Zinc</keyword>
<evidence type="ECO:0000313" key="11">
    <source>
        <dbReference type="Proteomes" id="UP001201812"/>
    </source>
</evidence>
<keyword evidence="7 8" id="KW-0472">Membrane</keyword>
<dbReference type="GO" id="GO:0008270">
    <property type="term" value="F:zinc ion binding"/>
    <property type="evidence" value="ECO:0007669"/>
    <property type="project" value="TreeGrafter"/>
</dbReference>
<evidence type="ECO:0000256" key="6">
    <source>
        <dbReference type="ARBA" id="ARBA00022833"/>
    </source>
</evidence>
<evidence type="ECO:0000256" key="5">
    <source>
        <dbReference type="ARBA" id="ARBA00022723"/>
    </source>
</evidence>
<dbReference type="InterPro" id="IPR037519">
    <property type="entry name" value="LITAF_fam"/>
</dbReference>
<dbReference type="EMBL" id="JAKKPZ010000024">
    <property type="protein sequence ID" value="KAI1710782.1"/>
    <property type="molecule type" value="Genomic_DNA"/>
</dbReference>
<dbReference type="SMART" id="SM00714">
    <property type="entry name" value="LITAF"/>
    <property type="match status" value="1"/>
</dbReference>